<reference evidence="1" key="1">
    <citation type="journal article" date="2019" name="BMC Genomics">
        <title>A new reference genome for Sorghum bicolor reveals high levels of sequence similarity between sweet and grain genotypes: implications for the genetics of sugar metabolism.</title>
        <authorList>
            <person name="Cooper E.A."/>
            <person name="Brenton Z.W."/>
            <person name="Flinn B.S."/>
            <person name="Jenkins J."/>
            <person name="Shu S."/>
            <person name="Flowers D."/>
            <person name="Luo F."/>
            <person name="Wang Y."/>
            <person name="Xia P."/>
            <person name="Barry K."/>
            <person name="Daum C."/>
            <person name="Lipzen A."/>
            <person name="Yoshinaga Y."/>
            <person name="Schmutz J."/>
            <person name="Saski C."/>
            <person name="Vermerris W."/>
            <person name="Kresovich S."/>
        </authorList>
    </citation>
    <scope>NUCLEOTIDE SEQUENCE</scope>
</reference>
<evidence type="ECO:0000313" key="2">
    <source>
        <dbReference type="Proteomes" id="UP000807115"/>
    </source>
</evidence>
<proteinExistence type="predicted"/>
<comment type="caution">
    <text evidence="1">The sequence shown here is derived from an EMBL/GenBank/DDBJ whole genome shotgun (WGS) entry which is preliminary data.</text>
</comment>
<dbReference type="AlphaFoldDB" id="A0A921QTN7"/>
<evidence type="ECO:0000313" key="1">
    <source>
        <dbReference type="EMBL" id="KAG0528188.1"/>
    </source>
</evidence>
<reference evidence="1" key="2">
    <citation type="submission" date="2020-10" db="EMBL/GenBank/DDBJ databases">
        <authorList>
            <person name="Cooper E.A."/>
            <person name="Brenton Z.W."/>
            <person name="Flinn B.S."/>
            <person name="Jenkins J."/>
            <person name="Shu S."/>
            <person name="Flowers D."/>
            <person name="Luo F."/>
            <person name="Wang Y."/>
            <person name="Xia P."/>
            <person name="Barry K."/>
            <person name="Daum C."/>
            <person name="Lipzen A."/>
            <person name="Yoshinaga Y."/>
            <person name="Schmutz J."/>
            <person name="Saski C."/>
            <person name="Vermerris W."/>
            <person name="Kresovich S."/>
        </authorList>
    </citation>
    <scope>NUCLEOTIDE SEQUENCE</scope>
</reference>
<name>A0A921QTN7_SORBI</name>
<protein>
    <submittedName>
        <fullName evidence="1">Uncharacterized protein</fullName>
    </submittedName>
</protein>
<gene>
    <name evidence="1" type="ORF">BDA96_06G297000</name>
</gene>
<sequence length="130" mass="14848">MTRLLAPTSRPIVKKLQKRGYKSYLAMKFPKSCIHIGQPTALPWVKPWTAKTPSLPVNSNNGARSGSITYLKRLFNKQEHGNRIQTWNRRVNIAIACCSHYIEEFQHLCISMRCPVVSVVYTAIYTKSDP</sequence>
<dbReference type="Proteomes" id="UP000807115">
    <property type="component" value="Chromosome 6"/>
</dbReference>
<accession>A0A921QTN7</accession>
<dbReference type="EMBL" id="CM027685">
    <property type="protein sequence ID" value="KAG0528188.1"/>
    <property type="molecule type" value="Genomic_DNA"/>
</dbReference>
<organism evidence="1 2">
    <name type="scientific">Sorghum bicolor</name>
    <name type="common">Sorghum</name>
    <name type="synonym">Sorghum vulgare</name>
    <dbReference type="NCBI Taxonomy" id="4558"/>
    <lineage>
        <taxon>Eukaryota</taxon>
        <taxon>Viridiplantae</taxon>
        <taxon>Streptophyta</taxon>
        <taxon>Embryophyta</taxon>
        <taxon>Tracheophyta</taxon>
        <taxon>Spermatophyta</taxon>
        <taxon>Magnoliopsida</taxon>
        <taxon>Liliopsida</taxon>
        <taxon>Poales</taxon>
        <taxon>Poaceae</taxon>
        <taxon>PACMAD clade</taxon>
        <taxon>Panicoideae</taxon>
        <taxon>Andropogonodae</taxon>
        <taxon>Andropogoneae</taxon>
        <taxon>Sorghinae</taxon>
        <taxon>Sorghum</taxon>
    </lineage>
</organism>